<dbReference type="Gene3D" id="3.40.50.150">
    <property type="entry name" value="Vaccinia Virus protein VP39"/>
    <property type="match status" value="1"/>
</dbReference>
<keyword evidence="3" id="KW-0808">Transferase</keyword>
<dbReference type="AlphaFoldDB" id="A0A3M2LZT9"/>
<feature type="region of interest" description="Disordered" evidence="1">
    <location>
        <begin position="208"/>
        <end position="227"/>
    </location>
</feature>
<accession>A0A3M2LZT9</accession>
<feature type="compositionally biased region" description="Pro residues" evidence="1">
    <location>
        <begin position="209"/>
        <end position="218"/>
    </location>
</feature>
<dbReference type="GO" id="GO:0016197">
    <property type="term" value="P:endosomal transport"/>
    <property type="evidence" value="ECO:0007669"/>
    <property type="project" value="TreeGrafter"/>
</dbReference>
<proteinExistence type="predicted"/>
<dbReference type="RefSeq" id="WP_122196097.1">
    <property type="nucleotide sequence ID" value="NZ_JBHSKC010000031.1"/>
</dbReference>
<dbReference type="Proteomes" id="UP000282674">
    <property type="component" value="Unassembled WGS sequence"/>
</dbReference>
<evidence type="ECO:0000313" key="4">
    <source>
        <dbReference type="Proteomes" id="UP000282674"/>
    </source>
</evidence>
<sequence>MNAGEPRPYQQPAPFVSQWGEDVWLSQRADLPERGVFVEVGGADGRRGSNTWWLEDKRGWRGMVVEPDPRQHAALHANRTCLIDPRAVADHAGTIAFGQHTTRPTHSGIGLTGDDYRSITVRCVRLDTLLQEADIATIDVLSIDVEGTELQVWGSFDPDRWRPRFVIIEYDDGVPGRRTTDIRAALGTHYHLEHVTPSNLILVRSTPCSDPPPCPPTVPATASRAPG</sequence>
<protein>
    <submittedName>
        <fullName evidence="3">FkbM family methyltransferase</fullName>
    </submittedName>
</protein>
<dbReference type="Pfam" id="PF05050">
    <property type="entry name" value="Methyltransf_21"/>
    <property type="match status" value="1"/>
</dbReference>
<name>A0A3M2LZT9_9ACTN</name>
<dbReference type="GO" id="GO:0008168">
    <property type="term" value="F:methyltransferase activity"/>
    <property type="evidence" value="ECO:0007669"/>
    <property type="project" value="UniProtKB-KW"/>
</dbReference>
<organism evidence="3 4">
    <name type="scientific">Actinomadura harenae</name>
    <dbReference type="NCBI Taxonomy" id="2483351"/>
    <lineage>
        <taxon>Bacteria</taxon>
        <taxon>Bacillati</taxon>
        <taxon>Actinomycetota</taxon>
        <taxon>Actinomycetes</taxon>
        <taxon>Streptosporangiales</taxon>
        <taxon>Thermomonosporaceae</taxon>
        <taxon>Actinomadura</taxon>
    </lineage>
</organism>
<evidence type="ECO:0000256" key="1">
    <source>
        <dbReference type="SAM" id="MobiDB-lite"/>
    </source>
</evidence>
<dbReference type="GO" id="GO:0006888">
    <property type="term" value="P:endoplasmic reticulum to Golgi vesicle-mediated transport"/>
    <property type="evidence" value="ECO:0007669"/>
    <property type="project" value="TreeGrafter"/>
</dbReference>
<evidence type="ECO:0000313" key="3">
    <source>
        <dbReference type="EMBL" id="RMI42103.1"/>
    </source>
</evidence>
<dbReference type="GO" id="GO:0005886">
    <property type="term" value="C:plasma membrane"/>
    <property type="evidence" value="ECO:0007669"/>
    <property type="project" value="TreeGrafter"/>
</dbReference>
<comment type="caution">
    <text evidence="3">The sequence shown here is derived from an EMBL/GenBank/DDBJ whole genome shotgun (WGS) entry which is preliminary data.</text>
</comment>
<dbReference type="PANTHER" id="PTHR34009:SF2">
    <property type="entry name" value="PROTEIN STAR"/>
    <property type="match status" value="1"/>
</dbReference>
<dbReference type="EMBL" id="RFFG01000036">
    <property type="protein sequence ID" value="RMI42103.1"/>
    <property type="molecule type" value="Genomic_DNA"/>
</dbReference>
<dbReference type="InterPro" id="IPR053202">
    <property type="entry name" value="EGF_Rcpt_Signaling_Reg"/>
</dbReference>
<evidence type="ECO:0000259" key="2">
    <source>
        <dbReference type="Pfam" id="PF05050"/>
    </source>
</evidence>
<dbReference type="GO" id="GO:0005737">
    <property type="term" value="C:cytoplasm"/>
    <property type="evidence" value="ECO:0007669"/>
    <property type="project" value="GOC"/>
</dbReference>
<dbReference type="SUPFAM" id="SSF53335">
    <property type="entry name" value="S-adenosyl-L-methionine-dependent methyltransferases"/>
    <property type="match status" value="1"/>
</dbReference>
<dbReference type="InterPro" id="IPR006342">
    <property type="entry name" value="FkbM_mtfrase"/>
</dbReference>
<dbReference type="NCBIfam" id="TIGR01444">
    <property type="entry name" value="fkbM_fam"/>
    <property type="match status" value="1"/>
</dbReference>
<reference evidence="3 4" key="1">
    <citation type="submission" date="2018-10" db="EMBL/GenBank/DDBJ databases">
        <title>Isolation from soil.</title>
        <authorList>
            <person name="Hu J."/>
        </authorList>
    </citation>
    <scope>NUCLEOTIDE SEQUENCE [LARGE SCALE GENOMIC DNA]</scope>
    <source>
        <strain evidence="3 4">NEAU-Ht49</strain>
    </source>
</reference>
<dbReference type="GO" id="GO:0032259">
    <property type="term" value="P:methylation"/>
    <property type="evidence" value="ECO:0007669"/>
    <property type="project" value="UniProtKB-KW"/>
</dbReference>
<feature type="domain" description="Methyltransferase FkbM" evidence="2">
    <location>
        <begin position="39"/>
        <end position="172"/>
    </location>
</feature>
<dbReference type="InterPro" id="IPR029063">
    <property type="entry name" value="SAM-dependent_MTases_sf"/>
</dbReference>
<keyword evidence="4" id="KW-1185">Reference proteome</keyword>
<keyword evidence="3" id="KW-0489">Methyltransferase</keyword>
<dbReference type="OrthoDB" id="9810122at2"/>
<gene>
    <name evidence="3" type="ORF">EBO15_20860</name>
</gene>
<dbReference type="PANTHER" id="PTHR34009">
    <property type="entry name" value="PROTEIN STAR"/>
    <property type="match status" value="1"/>
</dbReference>